<accession>W4PAX8</accession>
<proteinExistence type="predicted"/>
<sequence length="50" mass="5623">MNGPELVQLALEIMNFDFGAEEKLVLARLKKLLAKYDNLDLAIDKEVFAA</sequence>
<evidence type="ECO:0000313" key="2">
    <source>
        <dbReference type="Proteomes" id="UP000018861"/>
    </source>
</evidence>
<gene>
    <name evidence="1" type="ORF">JCM6292_3444</name>
</gene>
<name>W4PAX8_9BACE</name>
<dbReference type="AlphaFoldDB" id="W4PAX8"/>
<organism evidence="1 2">
    <name type="scientific">Bacteroides pyogenes JCM 6292</name>
    <dbReference type="NCBI Taxonomy" id="1235809"/>
    <lineage>
        <taxon>Bacteria</taxon>
        <taxon>Pseudomonadati</taxon>
        <taxon>Bacteroidota</taxon>
        <taxon>Bacteroidia</taxon>
        <taxon>Bacteroidales</taxon>
        <taxon>Bacteroidaceae</taxon>
        <taxon>Bacteroides</taxon>
    </lineage>
</organism>
<comment type="caution">
    <text evidence="1">The sequence shown here is derived from an EMBL/GenBank/DDBJ whole genome shotgun (WGS) entry which is preliminary data.</text>
</comment>
<dbReference type="Proteomes" id="UP000018861">
    <property type="component" value="Unassembled WGS sequence"/>
</dbReference>
<evidence type="ECO:0000313" key="1">
    <source>
        <dbReference type="EMBL" id="GAE16931.1"/>
    </source>
</evidence>
<protein>
    <submittedName>
        <fullName evidence="1">Uncharacterized protein</fullName>
    </submittedName>
</protein>
<reference evidence="1 2" key="1">
    <citation type="journal article" date="2014" name="Genome Announc.">
        <title>Draft Genome Sequences of Three Strains of Bacteroides pyogenes Isolated from a Cat and Swine.</title>
        <authorList>
            <person name="Sakamoto M."/>
            <person name="Oshima K."/>
            <person name="Suda W."/>
            <person name="Kitamura K."/>
            <person name="Iida T."/>
            <person name="Hattori M."/>
            <person name="Ohkuma M."/>
        </authorList>
    </citation>
    <scope>NUCLEOTIDE SEQUENCE [LARGE SCALE GENOMIC DNA]</scope>
    <source>
        <strain evidence="1 2">JCM 6292</strain>
    </source>
</reference>
<dbReference type="EMBL" id="BAIQ01000048">
    <property type="protein sequence ID" value="GAE16931.1"/>
    <property type="molecule type" value="Genomic_DNA"/>
</dbReference>